<dbReference type="RefSeq" id="WP_184692169.1">
    <property type="nucleotide sequence ID" value="NZ_JACIIJ010000001.1"/>
</dbReference>
<proteinExistence type="predicted"/>
<evidence type="ECO:0000313" key="2">
    <source>
        <dbReference type="EMBL" id="MBB6219424.1"/>
    </source>
</evidence>
<evidence type="ECO:0000256" key="1">
    <source>
        <dbReference type="SAM" id="MobiDB-lite"/>
    </source>
</evidence>
<gene>
    <name evidence="2" type="ORF">GGE66_000368</name>
</gene>
<comment type="caution">
    <text evidence="2">The sequence shown here is derived from an EMBL/GenBank/DDBJ whole genome shotgun (WGS) entry which is preliminary data.</text>
</comment>
<dbReference type="Proteomes" id="UP000517187">
    <property type="component" value="Unassembled WGS sequence"/>
</dbReference>
<reference evidence="2 3" key="1">
    <citation type="submission" date="2020-08" db="EMBL/GenBank/DDBJ databases">
        <title>Genomic Encyclopedia of Type Strains, Phase IV (KMG-V): Genome sequencing to study the core and pangenomes of soil and plant-associated prokaryotes.</title>
        <authorList>
            <person name="Whitman W."/>
        </authorList>
    </citation>
    <scope>NUCLEOTIDE SEQUENCE [LARGE SCALE GENOMIC DNA]</scope>
    <source>
        <strain evidence="2 3">SEMIA 4011</strain>
    </source>
</reference>
<dbReference type="EMBL" id="JACIIJ010000001">
    <property type="protein sequence ID" value="MBB6219424.1"/>
    <property type="molecule type" value="Genomic_DNA"/>
</dbReference>
<accession>A0A7W9ZQ47</accession>
<sequence length="98" mass="11368">MLIFEADEVSSKAAEMALRTHEKLSPELPWQCTFSIDLRLQRPFVMRCEIAAEGVDEKKSRHREYQCEDNEKRSLQLHGGPRVDNGDTRIPVRRGFLP</sequence>
<dbReference type="AlphaFoldDB" id="A0A7W9ZQ47"/>
<evidence type="ECO:0000313" key="3">
    <source>
        <dbReference type="Proteomes" id="UP000517187"/>
    </source>
</evidence>
<protein>
    <submittedName>
        <fullName evidence="2">Uncharacterized protein</fullName>
    </submittedName>
</protein>
<feature type="region of interest" description="Disordered" evidence="1">
    <location>
        <begin position="68"/>
        <end position="98"/>
    </location>
</feature>
<organism evidence="2 3">
    <name type="scientific">Rhizobium leguminosarum</name>
    <dbReference type="NCBI Taxonomy" id="384"/>
    <lineage>
        <taxon>Bacteria</taxon>
        <taxon>Pseudomonadati</taxon>
        <taxon>Pseudomonadota</taxon>
        <taxon>Alphaproteobacteria</taxon>
        <taxon>Hyphomicrobiales</taxon>
        <taxon>Rhizobiaceae</taxon>
        <taxon>Rhizobium/Agrobacterium group</taxon>
        <taxon>Rhizobium</taxon>
    </lineage>
</organism>
<name>A0A7W9ZQ47_RHILE</name>